<evidence type="ECO:0000313" key="6">
    <source>
        <dbReference type="EMBL" id="ANP45075.1"/>
    </source>
</evidence>
<accession>A0A1B1AEV4</accession>
<keyword evidence="4 5" id="KW-0472">Membrane</keyword>
<evidence type="ECO:0008006" key="8">
    <source>
        <dbReference type="Google" id="ProtNLM"/>
    </source>
</evidence>
<dbReference type="SUPFAM" id="SSF161084">
    <property type="entry name" value="MAPEG domain-like"/>
    <property type="match status" value="1"/>
</dbReference>
<name>A0A1B1AEV4_9PROT</name>
<keyword evidence="2 5" id="KW-0812">Transmembrane</keyword>
<dbReference type="Gene3D" id="1.20.120.550">
    <property type="entry name" value="Membrane associated eicosanoid/glutathione metabolism-like domain"/>
    <property type="match status" value="1"/>
</dbReference>
<proteinExistence type="predicted"/>
<dbReference type="STRING" id="1759059.ATE48_03625"/>
<dbReference type="RefSeq" id="WP_066767902.1">
    <property type="nucleotide sequence ID" value="NZ_CP013244.1"/>
</dbReference>
<organism evidence="6 7">
    <name type="scientific">Candidatus Viadribacter manganicus</name>
    <dbReference type="NCBI Taxonomy" id="1759059"/>
    <lineage>
        <taxon>Bacteria</taxon>
        <taxon>Pseudomonadati</taxon>
        <taxon>Pseudomonadota</taxon>
        <taxon>Alphaproteobacteria</taxon>
        <taxon>Hyphomonadales</taxon>
        <taxon>Hyphomonadaceae</taxon>
        <taxon>Candidatus Viadribacter</taxon>
    </lineage>
</organism>
<keyword evidence="3 5" id="KW-1133">Transmembrane helix</keyword>
<sequence>MLRLEIAALYAGVNILILLVLAVLVVAGRRKHKITLGDGGNEVFGRAVRAHANAAEYIPGALVGIVLLALFDPATPVWLLHASGISLTLGRILHGWGLTTGTLNAGRMFGMVLTWTSYALIGGGLLWAGLAQQL</sequence>
<dbReference type="KEGG" id="cbot:ATE48_03625"/>
<evidence type="ECO:0000256" key="2">
    <source>
        <dbReference type="ARBA" id="ARBA00022692"/>
    </source>
</evidence>
<dbReference type="Proteomes" id="UP000092498">
    <property type="component" value="Chromosome"/>
</dbReference>
<evidence type="ECO:0000313" key="7">
    <source>
        <dbReference type="Proteomes" id="UP000092498"/>
    </source>
</evidence>
<dbReference type="AlphaFoldDB" id="A0A1B1AEV4"/>
<dbReference type="GO" id="GO:0016020">
    <property type="term" value="C:membrane"/>
    <property type="evidence" value="ECO:0007669"/>
    <property type="project" value="UniProtKB-SubCell"/>
</dbReference>
<dbReference type="InParanoid" id="A0A1B1AEV4"/>
<gene>
    <name evidence="6" type="ORF">ATE48_03625</name>
</gene>
<dbReference type="FunCoup" id="A0A1B1AEV4">
    <property type="interactions" value="14"/>
</dbReference>
<reference evidence="6 7" key="1">
    <citation type="submission" date="2015-11" db="EMBL/GenBank/DDBJ databases">
        <title>Whole-Genome Sequence of Candidatus Oderbacter manganicum from the National Park Lower Oder Valley, Germany.</title>
        <authorList>
            <person name="Braun B."/>
            <person name="Liere K."/>
            <person name="Szewzyk U."/>
        </authorList>
    </citation>
    <scope>NUCLEOTIDE SEQUENCE [LARGE SCALE GENOMIC DNA]</scope>
    <source>
        <strain evidence="6 7">OTSz_A_272</strain>
    </source>
</reference>
<dbReference type="Pfam" id="PF01124">
    <property type="entry name" value="MAPEG"/>
    <property type="match status" value="1"/>
</dbReference>
<protein>
    <recommendedName>
        <fullName evidence="8">Glutathione S-transferase</fullName>
    </recommendedName>
</protein>
<dbReference type="OrthoDB" id="7630838at2"/>
<dbReference type="InterPro" id="IPR023352">
    <property type="entry name" value="MAPEG-like_dom_sf"/>
</dbReference>
<keyword evidence="7" id="KW-1185">Reference proteome</keyword>
<feature type="transmembrane region" description="Helical" evidence="5">
    <location>
        <begin position="108"/>
        <end position="130"/>
    </location>
</feature>
<evidence type="ECO:0000256" key="4">
    <source>
        <dbReference type="ARBA" id="ARBA00023136"/>
    </source>
</evidence>
<dbReference type="EMBL" id="CP013244">
    <property type="protein sequence ID" value="ANP45075.1"/>
    <property type="molecule type" value="Genomic_DNA"/>
</dbReference>
<dbReference type="PANTHER" id="PTHR35814">
    <property type="match status" value="1"/>
</dbReference>
<dbReference type="InterPro" id="IPR001129">
    <property type="entry name" value="Membr-assoc_MAPEG"/>
</dbReference>
<comment type="subcellular location">
    <subcellularLocation>
        <location evidence="1">Membrane</location>
    </subcellularLocation>
</comment>
<feature type="transmembrane region" description="Helical" evidence="5">
    <location>
        <begin position="54"/>
        <end position="71"/>
    </location>
</feature>
<feature type="transmembrane region" description="Helical" evidence="5">
    <location>
        <begin position="6"/>
        <end position="27"/>
    </location>
</feature>
<evidence type="ECO:0000256" key="1">
    <source>
        <dbReference type="ARBA" id="ARBA00004370"/>
    </source>
</evidence>
<evidence type="ECO:0000256" key="3">
    <source>
        <dbReference type="ARBA" id="ARBA00022989"/>
    </source>
</evidence>
<dbReference type="PANTHER" id="PTHR35814:SF1">
    <property type="entry name" value="GLUTATHIONE S-TRANSFERASE-RELATED"/>
    <property type="match status" value="1"/>
</dbReference>
<evidence type="ECO:0000256" key="5">
    <source>
        <dbReference type="SAM" id="Phobius"/>
    </source>
</evidence>